<dbReference type="EMBL" id="BOPF01000015">
    <property type="protein sequence ID" value="GIJ47501.1"/>
    <property type="molecule type" value="Genomic_DNA"/>
</dbReference>
<evidence type="ECO:0000313" key="1">
    <source>
        <dbReference type="EMBL" id="GIJ47501.1"/>
    </source>
</evidence>
<evidence type="ECO:0000313" key="2">
    <source>
        <dbReference type="Proteomes" id="UP000619260"/>
    </source>
</evidence>
<dbReference type="AlphaFoldDB" id="A0A8J4DRV6"/>
<proteinExistence type="predicted"/>
<gene>
    <name evidence="1" type="ORF">Val02_43870</name>
</gene>
<dbReference type="Proteomes" id="UP000619260">
    <property type="component" value="Unassembled WGS sequence"/>
</dbReference>
<reference evidence="1" key="1">
    <citation type="submission" date="2021-01" db="EMBL/GenBank/DDBJ databases">
        <title>Whole genome shotgun sequence of Virgisporangium aliadipatigenens NBRC 105644.</title>
        <authorList>
            <person name="Komaki H."/>
            <person name="Tamura T."/>
        </authorList>
    </citation>
    <scope>NUCLEOTIDE SEQUENCE</scope>
    <source>
        <strain evidence="1">NBRC 105644</strain>
    </source>
</reference>
<dbReference type="RefSeq" id="WP_203901005.1">
    <property type="nucleotide sequence ID" value="NZ_BOPF01000015.1"/>
</dbReference>
<sequence length="119" mass="12841">MAMPVTAPTAATMFDECLHALGADLVAYLLGAGKSAPVSQWRMADAWRTGAGRDRLSAAWAVLHYFKDAPHARSWLREINSGLGRVSPAALIRDARSRADLDRITDAAEAASFTETQAR</sequence>
<evidence type="ECO:0008006" key="3">
    <source>
        <dbReference type="Google" id="ProtNLM"/>
    </source>
</evidence>
<organism evidence="1 2">
    <name type="scientific">Virgisporangium aliadipatigenens</name>
    <dbReference type="NCBI Taxonomy" id="741659"/>
    <lineage>
        <taxon>Bacteria</taxon>
        <taxon>Bacillati</taxon>
        <taxon>Actinomycetota</taxon>
        <taxon>Actinomycetes</taxon>
        <taxon>Micromonosporales</taxon>
        <taxon>Micromonosporaceae</taxon>
        <taxon>Virgisporangium</taxon>
    </lineage>
</organism>
<name>A0A8J4DRV6_9ACTN</name>
<comment type="caution">
    <text evidence="1">The sequence shown here is derived from an EMBL/GenBank/DDBJ whole genome shotgun (WGS) entry which is preliminary data.</text>
</comment>
<protein>
    <recommendedName>
        <fullName evidence="3">Antitoxin Xre/MbcA/ParS-like toxin-binding domain-containing protein</fullName>
    </recommendedName>
</protein>
<keyword evidence="2" id="KW-1185">Reference proteome</keyword>
<accession>A0A8J4DRV6</accession>